<feature type="repeat" description="PPR" evidence="3">
    <location>
        <begin position="666"/>
        <end position="700"/>
    </location>
</feature>
<evidence type="ECO:0000256" key="3">
    <source>
        <dbReference type="PROSITE-ProRule" id="PRU00708"/>
    </source>
</evidence>
<feature type="compositionally biased region" description="Basic and acidic residues" evidence="4">
    <location>
        <begin position="857"/>
        <end position="872"/>
    </location>
</feature>
<dbReference type="FunFam" id="1.25.40.10:FF:001093">
    <property type="entry name" value="Pentatricopeptide repeat-containing protein At2g34400"/>
    <property type="match status" value="1"/>
</dbReference>
<feature type="repeat" description="PPR" evidence="3">
    <location>
        <begin position="565"/>
        <end position="599"/>
    </location>
</feature>
<feature type="repeat" description="PPR" evidence="3">
    <location>
        <begin position="65"/>
        <end position="99"/>
    </location>
</feature>
<dbReference type="Pfam" id="PF22918">
    <property type="entry name" value="PTEN2_C2"/>
    <property type="match status" value="1"/>
</dbReference>
<dbReference type="SUPFAM" id="SSF48452">
    <property type="entry name" value="TPR-like"/>
    <property type="match status" value="1"/>
</dbReference>
<dbReference type="FunFam" id="1.25.40.10:FF:000073">
    <property type="entry name" value="Pentatricopeptide repeat-containing protein chloroplastic"/>
    <property type="match status" value="1"/>
</dbReference>
<feature type="domain" description="C2 tensin-type" evidence="5">
    <location>
        <begin position="894"/>
        <end position="1025"/>
    </location>
</feature>
<dbReference type="Pfam" id="PF01535">
    <property type="entry name" value="PPR"/>
    <property type="match status" value="6"/>
</dbReference>
<evidence type="ECO:0000313" key="6">
    <source>
        <dbReference type="EMBL" id="KAK1299026.1"/>
    </source>
</evidence>
<feature type="compositionally biased region" description="Low complexity" evidence="4">
    <location>
        <begin position="1039"/>
        <end position="1062"/>
    </location>
</feature>
<dbReference type="Proteomes" id="UP001180020">
    <property type="component" value="Unassembled WGS sequence"/>
</dbReference>
<evidence type="ECO:0000256" key="4">
    <source>
        <dbReference type="SAM" id="MobiDB-lite"/>
    </source>
</evidence>
<dbReference type="PROSITE" id="PS51182">
    <property type="entry name" value="C2_TENSIN"/>
    <property type="match status" value="1"/>
</dbReference>
<evidence type="ECO:0000256" key="2">
    <source>
        <dbReference type="ARBA" id="ARBA00022912"/>
    </source>
</evidence>
<feature type="repeat" description="PPR" evidence="3">
    <location>
        <begin position="135"/>
        <end position="169"/>
    </location>
</feature>
<sequence>MIQRSIQLLRSCRDPKLLSLIHANLLVSGAASDDLSLARLVISYSSLHGPDIARSVFDSSPNPTSPVLWNSIIRAYTSARRHSEALAIYHSMSDRNLAPDKHTFTFVLKACTGAPDPQLGLSIHRRIKRRGLESDVFIGTALVDMYCKLGRIRTAREVFDRMPVKDVVAWNALIAGLEGFEALEAFKEMQLVGFSPNSVTVLNLFPAIGGVSALLYCRAVHGFSIRRCFLGFVANGLIDAYSKCGDLSIARRVFDGLVNKDKVSLGTMISGYAQNGFFFDALELFEELRREDVEMNQVSAVSAICSAAEMRDFERGADIHAYTVRVGIDSDVSVATTLVSMYAKFGDIEKAKRVFDGIRDRDSVAWSAMISAFVQTGHPREAVALFQDMRCLGINADQVSIASLLSACAESSALDLGKSMHCHALKSNISSSVSTGTAIVAMYAKCGCFDAALTVFDDVSDKDIVTWNALINAYAQMGDAENAMKMFRKLQSTDHQPDSGTIVGVLPACALTNDLEQGARIHGQVIKSGFESDRHVKNALMDMYAKCGNIDASELLFYRSDFARDEISWNTMIVGYQHNGCAEDAIKAFCHMKAENIRPSLVTLVSVLPAAAHMSALREGMALHAHAVKIGFESSRLVGNSLIDVYSKCGRLDFAERLFDWMLERDTVSWNAMLNGYAIHRRGEEAVSLFSRMRRSRVAIDLVSFITVLSACRHGGLVKEGKQVFDLMKSEYRLKPDLEHYACLVDLLGRAGRFDEAIEFIQTMPMEADAGVWGALLGGCRMHSNARLGEVALDRLASLEPLNLANHVALSSIYAQVGRWSDARRTRSGERGRGLVRVPGCSWVNVESAVHGFGMDHSGHQTEASKAEESEGSRSSGSIKGKRQITKKVLEYCYEPEMVEAYRTSMLKAFKKTLDEGIFIFIIGSSSEDRDRPEDFWFGAPKKGIMVFALPGEPSLTELAGDFKIHFHDRQGEFYCWLNTTMMENRKVLTTSDLDGFDKAQTLVSKTNKPCIAEKIAFSRIPSRVVLVDYNGSLPPRQTSTTDGTESSSASSIAGSTTSNSTVPPPNPIKEPISNEANPRRLRLPKWIRWARAL</sequence>
<dbReference type="InterPro" id="IPR046960">
    <property type="entry name" value="PPR_At4g14850-like_plant"/>
</dbReference>
<dbReference type="PROSITE" id="PS51375">
    <property type="entry name" value="PPR"/>
    <property type="match status" value="8"/>
</dbReference>
<dbReference type="Pfam" id="PF20431">
    <property type="entry name" value="E_motif"/>
    <property type="match status" value="1"/>
</dbReference>
<name>A0AAV9DDL4_ACOCL</name>
<dbReference type="Gene3D" id="1.25.40.10">
    <property type="entry name" value="Tetratricopeptide repeat domain"/>
    <property type="match status" value="6"/>
</dbReference>
<keyword evidence="2" id="KW-0378">Hydrolase</keyword>
<feature type="repeat" description="PPR" evidence="3">
    <location>
        <begin position="261"/>
        <end position="295"/>
    </location>
</feature>
<gene>
    <name evidence="6" type="primary">PCMP-E33</name>
    <name evidence="6" type="ORF">QJS10_CPB14g00774</name>
</gene>
<evidence type="ECO:0000256" key="1">
    <source>
        <dbReference type="ARBA" id="ARBA00022737"/>
    </source>
</evidence>
<dbReference type="GO" id="GO:0004721">
    <property type="term" value="F:phosphoprotein phosphatase activity"/>
    <property type="evidence" value="ECO:0007669"/>
    <property type="project" value="UniProtKB-KW"/>
</dbReference>
<dbReference type="InterPro" id="IPR011990">
    <property type="entry name" value="TPR-like_helical_dom_sf"/>
</dbReference>
<dbReference type="FunFam" id="1.25.40.10:FF:000344">
    <property type="entry name" value="Pentatricopeptide repeat-containing protein"/>
    <property type="match status" value="1"/>
</dbReference>
<dbReference type="PANTHER" id="PTHR24015">
    <property type="entry name" value="OS07G0578800 PROTEIN-RELATED"/>
    <property type="match status" value="1"/>
</dbReference>
<dbReference type="FunFam" id="1.25.40.10:FF:000436">
    <property type="entry name" value="Pentatricopeptide repeat-containing protein At5g39350 family"/>
    <property type="match status" value="1"/>
</dbReference>
<dbReference type="NCBIfam" id="TIGR00756">
    <property type="entry name" value="PPR"/>
    <property type="match status" value="7"/>
</dbReference>
<dbReference type="InterPro" id="IPR046848">
    <property type="entry name" value="E_motif"/>
</dbReference>
<dbReference type="PANTHER" id="PTHR24015:SF1832">
    <property type="entry name" value="OS03G0241800 PROTEIN"/>
    <property type="match status" value="1"/>
</dbReference>
<keyword evidence="2" id="KW-0904">Protein phosphatase</keyword>
<dbReference type="FunFam" id="1.25.40.10:FF:000031">
    <property type="entry name" value="Pentatricopeptide repeat-containing protein mitochondrial"/>
    <property type="match status" value="1"/>
</dbReference>
<reference evidence="6" key="1">
    <citation type="journal article" date="2023" name="Nat. Commun.">
        <title>Diploid and tetraploid genomes of Acorus and the evolution of monocots.</title>
        <authorList>
            <person name="Ma L."/>
            <person name="Liu K.W."/>
            <person name="Li Z."/>
            <person name="Hsiao Y.Y."/>
            <person name="Qi Y."/>
            <person name="Fu T."/>
            <person name="Tang G.D."/>
            <person name="Zhang D."/>
            <person name="Sun W.H."/>
            <person name="Liu D.K."/>
            <person name="Li Y."/>
            <person name="Chen G.Z."/>
            <person name="Liu X.D."/>
            <person name="Liao X.Y."/>
            <person name="Jiang Y.T."/>
            <person name="Yu X."/>
            <person name="Hao Y."/>
            <person name="Huang J."/>
            <person name="Zhao X.W."/>
            <person name="Ke S."/>
            <person name="Chen Y.Y."/>
            <person name="Wu W.L."/>
            <person name="Hsu J.L."/>
            <person name="Lin Y.F."/>
            <person name="Huang M.D."/>
            <person name="Li C.Y."/>
            <person name="Huang L."/>
            <person name="Wang Z.W."/>
            <person name="Zhao X."/>
            <person name="Zhong W.Y."/>
            <person name="Peng D.H."/>
            <person name="Ahmad S."/>
            <person name="Lan S."/>
            <person name="Zhang J.S."/>
            <person name="Tsai W.C."/>
            <person name="Van de Peer Y."/>
            <person name="Liu Z.J."/>
        </authorList>
    </citation>
    <scope>NUCLEOTIDE SEQUENCE</scope>
    <source>
        <strain evidence="6">CP</strain>
    </source>
</reference>
<feature type="repeat" description="PPR" evidence="3">
    <location>
        <begin position="463"/>
        <end position="497"/>
    </location>
</feature>
<feature type="region of interest" description="Disordered" evidence="4">
    <location>
        <begin position="1033"/>
        <end position="1077"/>
    </location>
</feature>
<comment type="caution">
    <text evidence="6">The sequence shown here is derived from an EMBL/GenBank/DDBJ whole genome shotgun (WGS) entry which is preliminary data.</text>
</comment>
<feature type="repeat" description="PPR" evidence="3">
    <location>
        <begin position="635"/>
        <end position="665"/>
    </location>
</feature>
<dbReference type="GO" id="GO:0003723">
    <property type="term" value="F:RNA binding"/>
    <property type="evidence" value="ECO:0007669"/>
    <property type="project" value="InterPro"/>
</dbReference>
<reference evidence="6" key="2">
    <citation type="submission" date="2023-06" db="EMBL/GenBank/DDBJ databases">
        <authorList>
            <person name="Ma L."/>
            <person name="Liu K.-W."/>
            <person name="Li Z."/>
            <person name="Hsiao Y.-Y."/>
            <person name="Qi Y."/>
            <person name="Fu T."/>
            <person name="Tang G."/>
            <person name="Zhang D."/>
            <person name="Sun W.-H."/>
            <person name="Liu D.-K."/>
            <person name="Li Y."/>
            <person name="Chen G.-Z."/>
            <person name="Liu X.-D."/>
            <person name="Liao X.-Y."/>
            <person name="Jiang Y.-T."/>
            <person name="Yu X."/>
            <person name="Hao Y."/>
            <person name="Huang J."/>
            <person name="Zhao X.-W."/>
            <person name="Ke S."/>
            <person name="Chen Y.-Y."/>
            <person name="Wu W.-L."/>
            <person name="Hsu J.-L."/>
            <person name="Lin Y.-F."/>
            <person name="Huang M.-D."/>
            <person name="Li C.-Y."/>
            <person name="Huang L."/>
            <person name="Wang Z.-W."/>
            <person name="Zhao X."/>
            <person name="Zhong W.-Y."/>
            <person name="Peng D.-H."/>
            <person name="Ahmad S."/>
            <person name="Lan S."/>
            <person name="Zhang J.-S."/>
            <person name="Tsai W.-C."/>
            <person name="Van De Peer Y."/>
            <person name="Liu Z.-J."/>
        </authorList>
    </citation>
    <scope>NUCLEOTIDE SEQUENCE</scope>
    <source>
        <strain evidence="6">CP</strain>
        <tissue evidence="6">Leaves</tissue>
    </source>
</reference>
<feature type="region of interest" description="Disordered" evidence="4">
    <location>
        <begin position="855"/>
        <end position="880"/>
    </location>
</feature>
<keyword evidence="7" id="KW-1185">Reference proteome</keyword>
<dbReference type="InterPro" id="IPR002885">
    <property type="entry name" value="PPR_rpt"/>
</dbReference>
<dbReference type="EMBL" id="JAUJYO010000014">
    <property type="protein sequence ID" value="KAK1299026.1"/>
    <property type="molecule type" value="Genomic_DNA"/>
</dbReference>
<dbReference type="AlphaFoldDB" id="A0AAV9DDL4"/>
<proteinExistence type="predicted"/>
<protein>
    <submittedName>
        <fullName evidence="6">Pentatricopeptide repeat-containing protein</fullName>
    </submittedName>
</protein>
<evidence type="ECO:0000313" key="7">
    <source>
        <dbReference type="Proteomes" id="UP001180020"/>
    </source>
</evidence>
<feature type="repeat" description="PPR" evidence="3">
    <location>
        <begin position="362"/>
        <end position="396"/>
    </location>
</feature>
<organism evidence="6 7">
    <name type="scientific">Acorus calamus</name>
    <name type="common">Sweet flag</name>
    <dbReference type="NCBI Taxonomy" id="4465"/>
    <lineage>
        <taxon>Eukaryota</taxon>
        <taxon>Viridiplantae</taxon>
        <taxon>Streptophyta</taxon>
        <taxon>Embryophyta</taxon>
        <taxon>Tracheophyta</taxon>
        <taxon>Spermatophyta</taxon>
        <taxon>Magnoliopsida</taxon>
        <taxon>Liliopsida</taxon>
        <taxon>Acoraceae</taxon>
        <taxon>Acorus</taxon>
    </lineage>
</organism>
<dbReference type="Pfam" id="PF13041">
    <property type="entry name" value="PPR_2"/>
    <property type="match status" value="5"/>
</dbReference>
<dbReference type="InterPro" id="IPR014020">
    <property type="entry name" value="Tensin_C2-dom"/>
</dbReference>
<evidence type="ECO:0000259" key="5">
    <source>
        <dbReference type="PROSITE" id="PS51182"/>
    </source>
</evidence>
<keyword evidence="1" id="KW-0677">Repeat</keyword>
<dbReference type="InterPro" id="IPR055183">
    <property type="entry name" value="PTEN2A/B_C2"/>
</dbReference>
<dbReference type="GO" id="GO:0009451">
    <property type="term" value="P:RNA modification"/>
    <property type="evidence" value="ECO:0007669"/>
    <property type="project" value="InterPro"/>
</dbReference>
<accession>A0AAV9DDL4</accession>